<dbReference type="Gene3D" id="2.40.50.100">
    <property type="match status" value="1"/>
</dbReference>
<comment type="similarity">
    <text evidence="1">Belongs to the membrane fusion protein (MFP) (TC 8.A.1) family.</text>
</comment>
<evidence type="ECO:0000313" key="3">
    <source>
        <dbReference type="EMBL" id="EKD29386.1"/>
    </source>
</evidence>
<proteinExistence type="inferred from homology"/>
<protein>
    <submittedName>
        <fullName evidence="3">Secretion protein HlyD</fullName>
    </submittedName>
</protein>
<feature type="domain" description="Multidrug resistance protein MdtA-like C-terminal permuted SH3" evidence="2">
    <location>
        <begin position="511"/>
        <end position="568"/>
    </location>
</feature>
<dbReference type="InterPro" id="IPR006143">
    <property type="entry name" value="RND_pump_MFP"/>
</dbReference>
<feature type="non-terminal residue" evidence="3">
    <location>
        <position position="1"/>
    </location>
</feature>
<evidence type="ECO:0000259" key="2">
    <source>
        <dbReference type="Pfam" id="PF25967"/>
    </source>
</evidence>
<dbReference type="InterPro" id="IPR058627">
    <property type="entry name" value="MdtA-like_C"/>
</dbReference>
<gene>
    <name evidence="3" type="ORF">ACD_78C00427G0003</name>
</gene>
<dbReference type="Gene3D" id="2.40.30.170">
    <property type="match status" value="1"/>
</dbReference>
<name>K1XWP8_9BACT</name>
<dbReference type="EMBL" id="AMFJ01034427">
    <property type="protein sequence ID" value="EKD29386.1"/>
    <property type="molecule type" value="Genomic_DNA"/>
</dbReference>
<comment type="caution">
    <text evidence="3">The sequence shown here is derived from an EMBL/GenBank/DDBJ whole genome shotgun (WGS) entry which is preliminary data.</text>
</comment>
<dbReference type="AlphaFoldDB" id="K1XWP8"/>
<dbReference type="NCBIfam" id="TIGR01730">
    <property type="entry name" value="RND_mfp"/>
    <property type="match status" value="1"/>
</dbReference>
<dbReference type="GO" id="GO:1990281">
    <property type="term" value="C:efflux pump complex"/>
    <property type="evidence" value="ECO:0007669"/>
    <property type="project" value="TreeGrafter"/>
</dbReference>
<evidence type="ECO:0000256" key="1">
    <source>
        <dbReference type="ARBA" id="ARBA00009477"/>
    </source>
</evidence>
<dbReference type="SUPFAM" id="SSF111369">
    <property type="entry name" value="HlyD-like secretion proteins"/>
    <property type="match status" value="1"/>
</dbReference>
<dbReference type="Gene3D" id="2.40.420.20">
    <property type="match status" value="1"/>
</dbReference>
<dbReference type="PANTHER" id="PTHR30469">
    <property type="entry name" value="MULTIDRUG RESISTANCE PROTEIN MDTA"/>
    <property type="match status" value="1"/>
</dbReference>
<dbReference type="GO" id="GO:0015562">
    <property type="term" value="F:efflux transmembrane transporter activity"/>
    <property type="evidence" value="ECO:0007669"/>
    <property type="project" value="TreeGrafter"/>
</dbReference>
<accession>K1XWP8</accession>
<dbReference type="PANTHER" id="PTHR30469:SF15">
    <property type="entry name" value="HLYD FAMILY OF SECRETION PROTEINS"/>
    <property type="match status" value="1"/>
</dbReference>
<dbReference type="Pfam" id="PF25967">
    <property type="entry name" value="RND-MFP_C"/>
    <property type="match status" value="1"/>
</dbReference>
<reference evidence="3" key="1">
    <citation type="journal article" date="2012" name="Science">
        <title>Fermentation, hydrogen, and sulfur metabolism in multiple uncultivated bacterial phyla.</title>
        <authorList>
            <person name="Wrighton K.C."/>
            <person name="Thomas B.C."/>
            <person name="Sharon I."/>
            <person name="Miller C.S."/>
            <person name="Castelle C.J."/>
            <person name="VerBerkmoes N.C."/>
            <person name="Wilkins M.J."/>
            <person name="Hettich R.L."/>
            <person name="Lipton M.S."/>
            <person name="Williams K.H."/>
            <person name="Long P.E."/>
            <person name="Banfield J.F."/>
        </authorList>
    </citation>
    <scope>NUCLEOTIDE SEQUENCE [LARGE SCALE GENOMIC DNA]</scope>
</reference>
<sequence length="583" mass="62910">INADVGQRVRAGDVLASIDLSSSTYGTSFNNANIAYNNSLGVLNYTEESIKNDLEAARVQLVNAKVTKDNTYLTTAKQLEIAQTQLANIKTSRANTQSTTSESLKNAVLLVNNAHTNLDNFEKNSQNSLSSIYENLKVWLTSASVNLDSSITQADIILGVTDKNKAANDSYEIYLSAKNSSLKTDAENSFREVKNAFDSIQYGNYNSSESSIERKTNDILGVLAKDIALYEELVSVLNNSITSSSFTQTQLDGLGLNVAKYQGLLLQSQSQMTTLKNTLATTQTSIETNRTSLENALDIANTQLNNIKAGNTSQLDSLNGNEALTQTQLENTIASVKQARDGVDNAVKIAESNYNSIQAKLNSQRVQTKSQADQAKWGKDLAAVALNNTSIIAPFNGVITAKNIEIGSLINPGAPTFTIGTDDNLKVKLEVSSDDLASFKIGGNVEVLSKGKTLSGIISNISPSPDTQTKLYKTEASFVVNPGSILTIGDFVDVFLNKNMWWDVSQYASTIAVPLSSVITLDAGRYGVYTVNKDNSVKLNYVVLGKKNNTSVEIISGLEEWMEFVVEGALGLNEGDTVEKVGK</sequence>
<organism evidence="3">
    <name type="scientific">uncultured bacterium</name>
    <name type="common">gcode 4</name>
    <dbReference type="NCBI Taxonomy" id="1234023"/>
    <lineage>
        <taxon>Bacteria</taxon>
        <taxon>environmental samples</taxon>
    </lineage>
</organism>